<keyword evidence="7" id="KW-1185">Reference proteome</keyword>
<evidence type="ECO:0000313" key="6">
    <source>
        <dbReference type="EMBL" id="KAJ5072391.1"/>
    </source>
</evidence>
<dbReference type="Pfam" id="PF10367">
    <property type="entry name" value="zf-Vps39_C"/>
    <property type="match status" value="1"/>
</dbReference>
<evidence type="ECO:0000256" key="3">
    <source>
        <dbReference type="ARBA" id="ARBA00038201"/>
    </source>
</evidence>
<dbReference type="Pfam" id="PF00780">
    <property type="entry name" value="CNH"/>
    <property type="match status" value="1"/>
</dbReference>
<sequence length="835" mass="97657">MEHRAFEIQLISTEKFKIECLTTYSNKLLIGKSDGNVIVHEVTKEQNKYVFSKSQQFSLSNKPILQLEALPKINMILALTNHYVSIFSLDDFKPLYKLKQTKGAHLIAVHPTSQQYHFVVAMKKKLITFYWSGNNIMTSKDITLIDIPKTMEWIQYQVCIGFKKGYTMFTLNNLECSDLLPGGKSGNPYTAKISEKECLVGRDHISIFYDANLKPTRQHGIVWGDTPLVTTFHQPYLIGVLPEQIEIRTIDSKKLVQKLAYPGIKIISNKNNLIYLATTNSIYRMYPVPLIEQATILVKQNEYIEALQLCELIGHDEMEKEQKDEKIREIKTKFAFYLFHTKQFAHSMDLFKESECDVRSVISLFSNFIQNVIQNPLQDNPFPVPKLQPDEVEQAILALIDFLTQKRRDPDVNEDDLTLIDTVIVKAYLKTNAALIGSFLRFPNHCDLEEGERILKNNRPKELIELYASKKKHKQALELLEQEEFAKGKIFSIVKYLQYLGSEDLDLIFRYTDLIRQVDPEQVLEIFTFEPSNENPRNLPVAQVKEYLSSRTPENVVPYLTHVIYVKKDQTPAFHNDLLLGLLEEVVLLNSKIKMEIKKNPDQPDSNLMELKKKYFQLRKKMYNFLEDSKFYTPEKMLSRFPQDDLFEEKALLLSRLNQHEKALEIYIHNLDNFEKAEEYCQKYYSQEGESEKVYFYLLKQYLAPLKSEPNIQKSFEILNRYHQKINPEQVFAILPKDLYLLDLYPYIDSVMNEKINSKRTYEITKNLLKAEIMNFNTKLVQAKSRYVRIQENTKCCFCDKRIASSAFSVYPNGDLVHFGCKKDYEEKIEKEKNF</sequence>
<evidence type="ECO:0000313" key="7">
    <source>
        <dbReference type="Proteomes" id="UP001149090"/>
    </source>
</evidence>
<evidence type="ECO:0000259" key="5">
    <source>
        <dbReference type="PROSITE" id="PS50219"/>
    </source>
</evidence>
<feature type="domain" description="CNH" evidence="5">
    <location>
        <begin position="15"/>
        <end position="274"/>
    </location>
</feature>
<gene>
    <name evidence="6" type="ORF">M0811_01405</name>
</gene>
<dbReference type="PANTHER" id="PTHR12894:SF49">
    <property type="entry name" value="VAM6_VPS39-LIKE PROTEIN"/>
    <property type="match status" value="1"/>
</dbReference>
<dbReference type="GO" id="GO:0012505">
    <property type="term" value="C:endomembrane system"/>
    <property type="evidence" value="ECO:0007669"/>
    <property type="project" value="UniProtKB-SubCell"/>
</dbReference>
<dbReference type="GO" id="GO:0006914">
    <property type="term" value="P:autophagy"/>
    <property type="evidence" value="ECO:0007669"/>
    <property type="project" value="TreeGrafter"/>
</dbReference>
<dbReference type="OrthoDB" id="5325112at2759"/>
<dbReference type="SUPFAM" id="SSF50978">
    <property type="entry name" value="WD40 repeat-like"/>
    <property type="match status" value="1"/>
</dbReference>
<dbReference type="GO" id="GO:0005737">
    <property type="term" value="C:cytoplasm"/>
    <property type="evidence" value="ECO:0007669"/>
    <property type="project" value="TreeGrafter"/>
</dbReference>
<dbReference type="PROSITE" id="PS50236">
    <property type="entry name" value="CHCR"/>
    <property type="match status" value="1"/>
</dbReference>
<feature type="repeat" description="CHCR" evidence="4">
    <location>
        <begin position="531"/>
        <end position="711"/>
    </location>
</feature>
<dbReference type="InterPro" id="IPR032914">
    <property type="entry name" value="Vam6/VPS39/TRAP1"/>
</dbReference>
<dbReference type="InterPro" id="IPR019453">
    <property type="entry name" value="VPS39/TGFA1_Znf"/>
</dbReference>
<dbReference type="PANTHER" id="PTHR12894">
    <property type="entry name" value="CNH DOMAIN CONTAINING"/>
    <property type="match status" value="1"/>
</dbReference>
<dbReference type="InterPro" id="IPR000547">
    <property type="entry name" value="Clathrin_H-chain/VPS_repeat"/>
</dbReference>
<dbReference type="GO" id="GO:0006886">
    <property type="term" value="P:intracellular protein transport"/>
    <property type="evidence" value="ECO:0007669"/>
    <property type="project" value="UniProtKB-UniRule"/>
</dbReference>
<organism evidence="6 7">
    <name type="scientific">Anaeramoeba ignava</name>
    <name type="common">Anaerobic marine amoeba</name>
    <dbReference type="NCBI Taxonomy" id="1746090"/>
    <lineage>
        <taxon>Eukaryota</taxon>
        <taxon>Metamonada</taxon>
        <taxon>Anaeramoebidae</taxon>
        <taxon>Anaeramoeba</taxon>
    </lineage>
</organism>
<accession>A0A9Q0LGR2</accession>
<dbReference type="Pfam" id="PF10366">
    <property type="entry name" value="Vps39_1"/>
    <property type="match status" value="1"/>
</dbReference>
<evidence type="ECO:0000256" key="1">
    <source>
        <dbReference type="ARBA" id="ARBA00004184"/>
    </source>
</evidence>
<name>A0A9Q0LGR2_ANAIG</name>
<dbReference type="PROSITE" id="PS50219">
    <property type="entry name" value="CNH"/>
    <property type="match status" value="1"/>
</dbReference>
<keyword evidence="2" id="KW-0472">Membrane</keyword>
<evidence type="ECO:0000256" key="2">
    <source>
        <dbReference type="ARBA" id="ARBA00023136"/>
    </source>
</evidence>
<dbReference type="InterPro" id="IPR019452">
    <property type="entry name" value="VPS39/TGF_beta_rcpt-assoc_1"/>
</dbReference>
<comment type="subcellular location">
    <subcellularLocation>
        <location evidence="1">Endomembrane system</location>
        <topology evidence="1">Peripheral membrane protein</topology>
    </subcellularLocation>
</comment>
<dbReference type="Proteomes" id="UP001149090">
    <property type="component" value="Unassembled WGS sequence"/>
</dbReference>
<protein>
    <submittedName>
        <fullName evidence="6">Cnh domain containing</fullName>
    </submittedName>
</protein>
<dbReference type="InterPro" id="IPR036322">
    <property type="entry name" value="WD40_repeat_dom_sf"/>
</dbReference>
<dbReference type="InterPro" id="IPR001180">
    <property type="entry name" value="CNH_dom"/>
</dbReference>
<dbReference type="GO" id="GO:0016020">
    <property type="term" value="C:membrane"/>
    <property type="evidence" value="ECO:0007669"/>
    <property type="project" value="TreeGrafter"/>
</dbReference>
<reference evidence="6" key="1">
    <citation type="submission" date="2022-10" db="EMBL/GenBank/DDBJ databases">
        <title>Novel sulphate-reducing endosymbionts in the free-living metamonad Anaeramoeba.</title>
        <authorList>
            <person name="Jerlstrom-Hultqvist J."/>
            <person name="Cepicka I."/>
            <person name="Gallot-Lavallee L."/>
            <person name="Salas-Leiva D."/>
            <person name="Curtis B.A."/>
            <person name="Zahonova K."/>
            <person name="Pipaliya S."/>
            <person name="Dacks J."/>
            <person name="Roger A.J."/>
        </authorList>
    </citation>
    <scope>NUCLEOTIDE SEQUENCE</scope>
    <source>
        <strain evidence="6">BMAN</strain>
    </source>
</reference>
<proteinExistence type="inferred from homology"/>
<comment type="caution">
    <text evidence="6">The sequence shown here is derived from an EMBL/GenBank/DDBJ whole genome shotgun (WGS) entry which is preliminary data.</text>
</comment>
<dbReference type="OMA" id="EEYCNQV"/>
<evidence type="ECO:0000256" key="4">
    <source>
        <dbReference type="PROSITE-ProRule" id="PRU01006"/>
    </source>
</evidence>
<dbReference type="AlphaFoldDB" id="A0A9Q0LGR2"/>
<comment type="similarity">
    <text evidence="3">Belongs to the VAM6/VPS39 family.</text>
</comment>
<dbReference type="EMBL" id="JAPDFW010000081">
    <property type="protein sequence ID" value="KAJ5072391.1"/>
    <property type="molecule type" value="Genomic_DNA"/>
</dbReference>
<dbReference type="GO" id="GO:0034058">
    <property type="term" value="P:endosomal vesicle fusion"/>
    <property type="evidence" value="ECO:0007669"/>
    <property type="project" value="TreeGrafter"/>
</dbReference>